<evidence type="ECO:0000313" key="6">
    <source>
        <dbReference type="EMBL" id="QQX23418.1"/>
    </source>
</evidence>
<dbReference type="AlphaFoldDB" id="A0A7U0LZ67"/>
<keyword evidence="4" id="KW-0574">Periplasm</keyword>
<proteinExistence type="evidence at transcript level"/>
<dbReference type="NCBIfam" id="TIGR00971">
    <property type="entry name" value="3a0106s03"/>
    <property type="match status" value="1"/>
</dbReference>
<accession>A0A7U0LZ67</accession>
<evidence type="ECO:0000256" key="2">
    <source>
        <dbReference type="ARBA" id="ARBA00022448"/>
    </source>
</evidence>
<feature type="compositionally biased region" description="Low complexity" evidence="5">
    <location>
        <begin position="427"/>
        <end position="445"/>
    </location>
</feature>
<keyword evidence="3" id="KW-0732">Signal</keyword>
<feature type="compositionally biased region" description="Basic and acidic residues" evidence="5">
    <location>
        <begin position="406"/>
        <end position="426"/>
    </location>
</feature>
<feature type="compositionally biased region" description="Low complexity" evidence="5">
    <location>
        <begin position="390"/>
        <end position="404"/>
    </location>
</feature>
<dbReference type="EMBL" id="MT497913">
    <property type="protein sequence ID" value="QQX23418.1"/>
    <property type="molecule type" value="mRNA"/>
</dbReference>
<dbReference type="Pfam" id="PF13531">
    <property type="entry name" value="SBP_bac_11"/>
    <property type="match status" value="1"/>
</dbReference>
<dbReference type="GO" id="GO:1902358">
    <property type="term" value="P:sulfate transmembrane transport"/>
    <property type="evidence" value="ECO:0007669"/>
    <property type="project" value="InterPro"/>
</dbReference>
<feature type="region of interest" description="Disordered" evidence="5">
    <location>
        <begin position="380"/>
        <end position="457"/>
    </location>
</feature>
<feature type="compositionally biased region" description="Basic and acidic residues" evidence="5">
    <location>
        <begin position="229"/>
        <end position="247"/>
    </location>
</feature>
<feature type="compositionally biased region" description="Gly residues" evidence="5">
    <location>
        <begin position="92"/>
        <end position="120"/>
    </location>
</feature>
<evidence type="ECO:0000256" key="5">
    <source>
        <dbReference type="SAM" id="MobiDB-lite"/>
    </source>
</evidence>
<organism evidence="6">
    <name type="scientific">Olisthodiscus luteus</name>
    <name type="common">Marine phytoflagellate</name>
    <dbReference type="NCBI Taxonomy" id="83000"/>
    <lineage>
        <taxon>Eukaryota</taxon>
        <taxon>Sar</taxon>
        <taxon>Stramenopiles</taxon>
        <taxon>Ochrophyta</taxon>
        <taxon>Olisthodiscophyceae</taxon>
        <taxon>Olisthodiscaceae</taxon>
        <taxon>Olisthodiscus</taxon>
    </lineage>
</organism>
<feature type="compositionally biased region" description="Low complexity" evidence="5">
    <location>
        <begin position="124"/>
        <end position="133"/>
    </location>
</feature>
<feature type="compositionally biased region" description="Gly residues" evidence="5">
    <location>
        <begin position="446"/>
        <end position="457"/>
    </location>
</feature>
<dbReference type="GO" id="GO:0140104">
    <property type="term" value="F:molecular carrier activity"/>
    <property type="evidence" value="ECO:0007669"/>
    <property type="project" value="InterPro"/>
</dbReference>
<sequence>MHKMVYSHIKLHTIVFAVICTLVYIHTGQCFSLISGSNCSPLNYKKLHPPTQTDVAPQEASNILLHKDPHLSTTPFLESEAESVVQLDGGDRNGGFYGSGGGGHGGRGNSGGGSGGGGNDGSNDDSAYNNNDDPSPPNILLAALFPPLSSLDSDVERSTGQVHRWFQNKRKQLGRSTVVASTLSEQETYLKTATESIETEILEDVEAEVEAKASASVSEAQQQPEQEPELQKEKEKEQQQEEKKAAEEESDTNDISSTSTTTLSIPTPTATSTKATTPSATTTPTTTPTTTSTSTSSSTSTKATTNIPEITIVLVGFAVTKPAFDLIIPRFEQYVNDYVENRWHEQYTKHTTATATATNPIETTKKGGKVAKTAKNVQIETGNEEDGDGSSSAASASSSASSASSRRREEQARLREALKVVHDKPLLADSTTTTTTTTTATSTTKGEGGGEGGGGAGLLLRLSRSGSNALARLAETFPALRGHFFRYRAKVRVAQSFGPSGGQTRSVMEGLPADVVCLSLAADMDKLVSSGRVQKDWARRTPEGTEGTVARSATCLVVRPGNPKGVTGYGDLVRDDIDVIIANPMSAGVARWNFMALWAHTKAKKMDYEQARQFAERVYDRAPVWPRDGREASDVFFRIDQGDVLVSYENEALLAKKRAPQSIGPYTVPKENCLIECPISTIDYNGGKRSQVQRQLAREFVNFCYSDQGQRCFAEAGFRPVNPHIEAEYRDDFPPLARPPTNNIDDFGGWGKVQKEFFGIRCGSIFEQVHDNVAMLRRDRLMAQKAIEKEERLQHRQQRAEQWRELGRNVRKRIMPPPTAE</sequence>
<dbReference type="InterPro" id="IPR005669">
    <property type="entry name" value="Thiosulph/SO4-bd"/>
</dbReference>
<evidence type="ECO:0000256" key="4">
    <source>
        <dbReference type="ARBA" id="ARBA00022764"/>
    </source>
</evidence>
<evidence type="ECO:0000256" key="1">
    <source>
        <dbReference type="ARBA" id="ARBA00004418"/>
    </source>
</evidence>
<dbReference type="PANTHER" id="PTHR30368">
    <property type="entry name" value="SULFATE-BINDING PROTEIN"/>
    <property type="match status" value="1"/>
</dbReference>
<keyword evidence="2" id="KW-0813">Transport</keyword>
<feature type="region of interest" description="Disordered" evidence="5">
    <location>
        <begin position="208"/>
        <end position="303"/>
    </location>
</feature>
<feature type="compositionally biased region" description="Low complexity" evidence="5">
    <location>
        <begin position="253"/>
        <end position="303"/>
    </location>
</feature>
<comment type="subcellular location">
    <subcellularLocation>
        <location evidence="1">Periplasm</location>
    </subcellularLocation>
</comment>
<evidence type="ECO:0000256" key="3">
    <source>
        <dbReference type="ARBA" id="ARBA00022729"/>
    </source>
</evidence>
<reference evidence="6" key="1">
    <citation type="journal article" date="2021" name="J. Phycol.">
        <title>Olisthodiscus represents a new class of Ochrophyta.</title>
        <authorList>
            <person name="Barcyte D."/>
            <person name="Eikrem W."/>
            <person name="Engesmo A."/>
            <person name="Seoane S."/>
            <person name="Wohlmann J."/>
            <person name="Horak A."/>
            <person name="Yurchenko T."/>
            <person name="Elias M."/>
        </authorList>
    </citation>
    <scope>NUCLEOTIDE SEQUENCE</scope>
    <source>
        <strain evidence="6">K-0444</strain>
    </source>
</reference>
<dbReference type="SUPFAM" id="SSF53850">
    <property type="entry name" value="Periplasmic binding protein-like II"/>
    <property type="match status" value="1"/>
</dbReference>
<dbReference type="PANTHER" id="PTHR30368:SF2">
    <property type="entry name" value="SULFATE-BINDING PROTEIN"/>
    <property type="match status" value="1"/>
</dbReference>
<dbReference type="Gene3D" id="3.40.190.10">
    <property type="entry name" value="Periplasmic binding protein-like II"/>
    <property type="match status" value="2"/>
</dbReference>
<feature type="compositionally biased region" description="Low complexity" evidence="5">
    <location>
        <begin position="212"/>
        <end position="225"/>
    </location>
</feature>
<name>A0A7U0LZ67_OLILU</name>
<feature type="region of interest" description="Disordered" evidence="5">
    <location>
        <begin position="88"/>
        <end position="139"/>
    </location>
</feature>
<protein>
    <submittedName>
        <fullName evidence="6">Sulfate ABC transporter substrate-binding protein</fullName>
    </submittedName>
</protein>